<evidence type="ECO:0000313" key="1">
    <source>
        <dbReference type="EMBL" id="KKN24941.1"/>
    </source>
</evidence>
<accession>A0A0F9RIW6</accession>
<name>A0A0F9RIW6_9ZZZZ</name>
<gene>
    <name evidence="1" type="ORF">LCGC14_0889890</name>
</gene>
<proteinExistence type="predicted"/>
<dbReference type="EMBL" id="LAZR01002844">
    <property type="protein sequence ID" value="KKN24941.1"/>
    <property type="molecule type" value="Genomic_DNA"/>
</dbReference>
<sequence length="116" mass="13518">MINTLLSKFRHRFLRRFKNRIKPLFRLRELWEWEAESCNRCGSCFKLAYSLTDAAWNALYGSDGGCLCLNCAVEMAEEKGVEVRAEDVLWLCIMLSEPPFHDIVNRDQDREVGGEQ</sequence>
<dbReference type="AlphaFoldDB" id="A0A0F9RIW6"/>
<protein>
    <submittedName>
        <fullName evidence="1">Uncharacterized protein</fullName>
    </submittedName>
</protein>
<comment type="caution">
    <text evidence="1">The sequence shown here is derived from an EMBL/GenBank/DDBJ whole genome shotgun (WGS) entry which is preliminary data.</text>
</comment>
<reference evidence="1" key="1">
    <citation type="journal article" date="2015" name="Nature">
        <title>Complex archaea that bridge the gap between prokaryotes and eukaryotes.</title>
        <authorList>
            <person name="Spang A."/>
            <person name="Saw J.H."/>
            <person name="Jorgensen S.L."/>
            <person name="Zaremba-Niedzwiedzka K."/>
            <person name="Martijn J."/>
            <person name="Lind A.E."/>
            <person name="van Eijk R."/>
            <person name="Schleper C."/>
            <person name="Guy L."/>
            <person name="Ettema T.J."/>
        </authorList>
    </citation>
    <scope>NUCLEOTIDE SEQUENCE</scope>
</reference>
<organism evidence="1">
    <name type="scientific">marine sediment metagenome</name>
    <dbReference type="NCBI Taxonomy" id="412755"/>
    <lineage>
        <taxon>unclassified sequences</taxon>
        <taxon>metagenomes</taxon>
        <taxon>ecological metagenomes</taxon>
    </lineage>
</organism>